<name>A0A161L6J7_9BACT</name>
<dbReference type="AlphaFoldDB" id="A0A161L6J7"/>
<dbReference type="GO" id="GO:0005975">
    <property type="term" value="P:carbohydrate metabolic process"/>
    <property type="evidence" value="ECO:0007669"/>
    <property type="project" value="InterPro"/>
</dbReference>
<dbReference type="OrthoDB" id="115239at2"/>
<sequence>MRSRLLLLLIFVSVIAFGQKKHVCISIDDLPVVDYGPYDTVVQQRIMDNLIVSLKKNKVPAIGFVNENKLYNYVNKPMSFQIHLLDKWLGNGLMLGNHTFSHPDYNTESFKAFSHDILKGEIISKELLKKYGQKKKYFRHPYLHVGTTKARADSLASFLTEHGYTTAPITIDSEDYAFAYAYYKAKQKKDAALMKKIVSDYLVYIDQDIKHFEKESVGLFGRTMNQVILLHASMLNSEYMNDIIAIFRKNGYDFQPIDKVLKDPAYKIPVTVYGTFGSSWLDRWALSLNKRGDFLMGAPEPPEYVKRMLNE</sequence>
<keyword evidence="1" id="KW-0479">Metal-binding</keyword>
<comment type="caution">
    <text evidence="4">The sequence shown here is derived from an EMBL/GenBank/DDBJ whole genome shotgun (WGS) entry which is preliminary data.</text>
</comment>
<dbReference type="Proteomes" id="UP000076586">
    <property type="component" value="Unassembled WGS sequence"/>
</dbReference>
<dbReference type="InterPro" id="IPR002509">
    <property type="entry name" value="NODB_dom"/>
</dbReference>
<dbReference type="PANTHER" id="PTHR10587">
    <property type="entry name" value="GLYCOSYL TRANSFERASE-RELATED"/>
    <property type="match status" value="1"/>
</dbReference>
<evidence type="ECO:0000259" key="3">
    <source>
        <dbReference type="Pfam" id="PF01522"/>
    </source>
</evidence>
<evidence type="ECO:0000256" key="2">
    <source>
        <dbReference type="ARBA" id="ARBA00022801"/>
    </source>
</evidence>
<evidence type="ECO:0000313" key="5">
    <source>
        <dbReference type="Proteomes" id="UP000076586"/>
    </source>
</evidence>
<dbReference type="EMBL" id="BDCR01000001">
    <property type="protein sequence ID" value="GAT61444.1"/>
    <property type="molecule type" value="Genomic_DNA"/>
</dbReference>
<accession>A0A161L6J7</accession>
<protein>
    <submittedName>
        <fullName evidence="4">Polysaccharide deacetylase</fullName>
    </submittedName>
</protein>
<dbReference type="GO" id="GO:0016020">
    <property type="term" value="C:membrane"/>
    <property type="evidence" value="ECO:0007669"/>
    <property type="project" value="TreeGrafter"/>
</dbReference>
<reference evidence="5" key="2">
    <citation type="journal article" date="2017" name="Genome Announc.">
        <title>Draft genome sequence of Paludibacter jiangxiensis NM7(T), a propionate-producing fermentative bacterium.</title>
        <authorList>
            <person name="Qiu Y.-L."/>
            <person name="Tourlousse D.M."/>
            <person name="Matsuura N."/>
            <person name="Ohashi A."/>
            <person name="Sekiguchi Y."/>
        </authorList>
    </citation>
    <scope>NUCLEOTIDE SEQUENCE [LARGE SCALE GENOMIC DNA]</scope>
    <source>
        <strain evidence="5">NM7</strain>
    </source>
</reference>
<dbReference type="InterPro" id="IPR050248">
    <property type="entry name" value="Polysacc_deacetylase_ArnD"/>
</dbReference>
<dbReference type="GO" id="GO:0046872">
    <property type="term" value="F:metal ion binding"/>
    <property type="evidence" value="ECO:0007669"/>
    <property type="project" value="UniProtKB-KW"/>
</dbReference>
<dbReference type="GO" id="GO:0016810">
    <property type="term" value="F:hydrolase activity, acting on carbon-nitrogen (but not peptide) bonds"/>
    <property type="evidence" value="ECO:0007669"/>
    <property type="project" value="InterPro"/>
</dbReference>
<reference evidence="5" key="1">
    <citation type="submission" date="2016-04" db="EMBL/GenBank/DDBJ databases">
        <title>Draft genome sequence of Paludibacter jiangxiensis strain NM7.</title>
        <authorList>
            <person name="Qiu Y."/>
            <person name="Matsuura N."/>
            <person name="Ohashi A."/>
            <person name="Tourlousse M.D."/>
            <person name="Sekiguchi Y."/>
        </authorList>
    </citation>
    <scope>NUCLEOTIDE SEQUENCE [LARGE SCALE GENOMIC DNA]</scope>
    <source>
        <strain evidence="5">NM7</strain>
    </source>
</reference>
<dbReference type="SUPFAM" id="SSF88713">
    <property type="entry name" value="Glycoside hydrolase/deacetylase"/>
    <property type="match status" value="1"/>
</dbReference>
<dbReference type="PANTHER" id="PTHR10587:SF133">
    <property type="entry name" value="CHITIN DEACETYLASE 1-RELATED"/>
    <property type="match status" value="1"/>
</dbReference>
<keyword evidence="2" id="KW-0378">Hydrolase</keyword>
<feature type="domain" description="NodB homology" evidence="3">
    <location>
        <begin position="19"/>
        <end position="149"/>
    </location>
</feature>
<dbReference type="Pfam" id="PF01522">
    <property type="entry name" value="Polysacc_deac_1"/>
    <property type="match status" value="1"/>
</dbReference>
<dbReference type="RefSeq" id="WP_068701008.1">
    <property type="nucleotide sequence ID" value="NZ_BDCR01000001.1"/>
</dbReference>
<evidence type="ECO:0000313" key="4">
    <source>
        <dbReference type="EMBL" id="GAT61444.1"/>
    </source>
</evidence>
<dbReference type="InterPro" id="IPR011330">
    <property type="entry name" value="Glyco_hydro/deAcase_b/a-brl"/>
</dbReference>
<keyword evidence="5" id="KW-1185">Reference proteome</keyword>
<organism evidence="4 5">
    <name type="scientific">Paludibacter jiangxiensis</name>
    <dbReference type="NCBI Taxonomy" id="681398"/>
    <lineage>
        <taxon>Bacteria</taxon>
        <taxon>Pseudomonadati</taxon>
        <taxon>Bacteroidota</taxon>
        <taxon>Bacteroidia</taxon>
        <taxon>Bacteroidales</taxon>
        <taxon>Paludibacteraceae</taxon>
        <taxon>Paludibacter</taxon>
    </lineage>
</organism>
<dbReference type="Gene3D" id="3.20.20.370">
    <property type="entry name" value="Glycoside hydrolase/deacetylase"/>
    <property type="match status" value="1"/>
</dbReference>
<proteinExistence type="predicted"/>
<evidence type="ECO:0000256" key="1">
    <source>
        <dbReference type="ARBA" id="ARBA00022723"/>
    </source>
</evidence>
<gene>
    <name evidence="4" type="ORF">PJIAN_123</name>
</gene>
<dbReference type="STRING" id="681398.PJIAN_123"/>